<proteinExistence type="inferred from homology"/>
<dbReference type="PANTHER" id="PTHR11994">
    <property type="entry name" value="60S RIBOSOMAL PROTEIN L11-RELATED"/>
    <property type="match status" value="1"/>
</dbReference>
<dbReference type="GO" id="GO:0006412">
    <property type="term" value="P:translation"/>
    <property type="evidence" value="ECO:0007669"/>
    <property type="project" value="UniProtKB-UniRule"/>
</dbReference>
<comment type="subunit">
    <text evidence="5">Part of the 50S ribosomal subunit; part of the 5S rRNA/L5/L18/L25 subcomplex. Contacts the 5S rRNA and the P site tRNA. Forms a bridge to the 30S subunit in the 70S ribosome.</text>
</comment>
<dbReference type="FunFam" id="3.30.1440.10:FF:000001">
    <property type="entry name" value="50S ribosomal protein L5"/>
    <property type="match status" value="1"/>
</dbReference>
<comment type="function">
    <text evidence="5">This is 1 of the proteins that bind and probably mediate the attachment of the 5S RNA into the large ribosomal subunit, where it forms part of the central protuberance. In the 70S ribosome it contacts protein S13 of the 30S subunit (bridge B1b), connecting the 2 subunits; this bridge is implicated in subunit movement. Contacts the P site tRNA; the 5S rRNA and some of its associated proteins might help stabilize positioning of ribosome-bound tRNAs.</text>
</comment>
<keyword evidence="2 5" id="KW-0689">Ribosomal protein</keyword>
<dbReference type="HAMAP" id="MF_01333_B">
    <property type="entry name" value="Ribosomal_uL5_B"/>
    <property type="match status" value="1"/>
</dbReference>
<name>A0A1F5EA22_9BACT</name>
<evidence type="ECO:0000256" key="5">
    <source>
        <dbReference type="HAMAP-Rule" id="MF_01333"/>
    </source>
</evidence>
<evidence type="ECO:0000313" key="10">
    <source>
        <dbReference type="Proteomes" id="UP000178583"/>
    </source>
</evidence>
<evidence type="ECO:0000259" key="7">
    <source>
        <dbReference type="Pfam" id="PF00281"/>
    </source>
</evidence>
<keyword evidence="5" id="KW-0820">tRNA-binding</keyword>
<feature type="domain" description="Large ribosomal subunit protein uL5 N-terminal" evidence="7">
    <location>
        <begin position="24"/>
        <end position="80"/>
    </location>
</feature>
<dbReference type="SUPFAM" id="SSF55282">
    <property type="entry name" value="RL5-like"/>
    <property type="match status" value="1"/>
</dbReference>
<keyword evidence="5" id="KW-0694">RNA-binding</keyword>
<evidence type="ECO:0000256" key="4">
    <source>
        <dbReference type="ARBA" id="ARBA00035245"/>
    </source>
</evidence>
<keyword evidence="5" id="KW-0699">rRNA-binding</keyword>
<evidence type="ECO:0000256" key="2">
    <source>
        <dbReference type="ARBA" id="ARBA00022980"/>
    </source>
</evidence>
<evidence type="ECO:0000256" key="6">
    <source>
        <dbReference type="RuleBase" id="RU003930"/>
    </source>
</evidence>
<dbReference type="GO" id="GO:0019843">
    <property type="term" value="F:rRNA binding"/>
    <property type="evidence" value="ECO:0007669"/>
    <property type="project" value="UniProtKB-UniRule"/>
</dbReference>
<comment type="caution">
    <text evidence="9">The sequence shown here is derived from an EMBL/GenBank/DDBJ whole genome shotgun (WGS) entry which is preliminary data.</text>
</comment>
<evidence type="ECO:0000256" key="3">
    <source>
        <dbReference type="ARBA" id="ARBA00023274"/>
    </source>
</evidence>
<dbReference type="NCBIfam" id="NF000585">
    <property type="entry name" value="PRK00010.1"/>
    <property type="match status" value="1"/>
</dbReference>
<accession>A0A1F5EA22</accession>
<dbReference type="GO" id="GO:0000049">
    <property type="term" value="F:tRNA binding"/>
    <property type="evidence" value="ECO:0007669"/>
    <property type="project" value="UniProtKB-UniRule"/>
</dbReference>
<keyword evidence="3 5" id="KW-0687">Ribonucleoprotein</keyword>
<dbReference type="InterPro" id="IPR031310">
    <property type="entry name" value="Ribosomal_uL5_N"/>
</dbReference>
<dbReference type="InterPro" id="IPR002132">
    <property type="entry name" value="Ribosomal_uL5"/>
</dbReference>
<evidence type="ECO:0000259" key="8">
    <source>
        <dbReference type="Pfam" id="PF00673"/>
    </source>
</evidence>
<sequence length="184" mass="20700">MKSTYKNESETMLQSLKDELGLKNIFDCPRIIKTTISTGVGAKKDDEKALFEVDKILSEITGQKAKVNKSKQSVSAFKLRENQVVGYTVTLRGKKMYDFLNKLTGVALPRVRDFKGLSELSFDGKGNFSLGISEHTIMPEVKYEDVSSVIGFQVNIDIHSNTAYESKILLKKLGFMFEKERKDG</sequence>
<dbReference type="Proteomes" id="UP000178583">
    <property type="component" value="Unassembled WGS sequence"/>
</dbReference>
<dbReference type="Pfam" id="PF00673">
    <property type="entry name" value="Ribosomal_L5_C"/>
    <property type="match status" value="1"/>
</dbReference>
<dbReference type="GO" id="GO:0003735">
    <property type="term" value="F:structural constituent of ribosome"/>
    <property type="evidence" value="ECO:0007669"/>
    <property type="project" value="InterPro"/>
</dbReference>
<protein>
    <recommendedName>
        <fullName evidence="4 5">Large ribosomal subunit protein uL5</fullName>
    </recommendedName>
</protein>
<dbReference type="GO" id="GO:0005840">
    <property type="term" value="C:ribosome"/>
    <property type="evidence" value="ECO:0007669"/>
    <property type="project" value="UniProtKB-KW"/>
</dbReference>
<dbReference type="AlphaFoldDB" id="A0A1F5EA22"/>
<dbReference type="STRING" id="1797472.A2215_03415"/>
<dbReference type="InterPro" id="IPR020930">
    <property type="entry name" value="Ribosomal_uL5_bac-type"/>
</dbReference>
<dbReference type="Gene3D" id="3.30.1440.10">
    <property type="match status" value="1"/>
</dbReference>
<gene>
    <name evidence="5" type="primary">rplE</name>
    <name evidence="9" type="ORF">A2215_03415</name>
</gene>
<reference evidence="9 10" key="1">
    <citation type="journal article" date="2016" name="Nat. Commun.">
        <title>Thousands of microbial genomes shed light on interconnected biogeochemical processes in an aquifer system.</title>
        <authorList>
            <person name="Anantharaman K."/>
            <person name="Brown C.T."/>
            <person name="Hug L.A."/>
            <person name="Sharon I."/>
            <person name="Castelle C.J."/>
            <person name="Probst A.J."/>
            <person name="Thomas B.C."/>
            <person name="Singh A."/>
            <person name="Wilkins M.J."/>
            <person name="Karaoz U."/>
            <person name="Brodie E.L."/>
            <person name="Williams K.H."/>
            <person name="Hubbard S.S."/>
            <person name="Banfield J.F."/>
        </authorList>
    </citation>
    <scope>NUCLEOTIDE SEQUENCE [LARGE SCALE GENOMIC DNA]</scope>
</reference>
<organism evidence="9 10">
    <name type="scientific">Candidatus Berkelbacteria bacterium RIFOXYA2_FULL_43_10</name>
    <dbReference type="NCBI Taxonomy" id="1797472"/>
    <lineage>
        <taxon>Bacteria</taxon>
        <taxon>Candidatus Berkelbacteria</taxon>
    </lineage>
</organism>
<dbReference type="GO" id="GO:1990904">
    <property type="term" value="C:ribonucleoprotein complex"/>
    <property type="evidence" value="ECO:0007669"/>
    <property type="project" value="UniProtKB-KW"/>
</dbReference>
<comment type="similarity">
    <text evidence="1 5 6">Belongs to the universal ribosomal protein uL5 family.</text>
</comment>
<evidence type="ECO:0000256" key="1">
    <source>
        <dbReference type="ARBA" id="ARBA00008553"/>
    </source>
</evidence>
<dbReference type="EMBL" id="MEZY01000022">
    <property type="protein sequence ID" value="OGD64126.1"/>
    <property type="molecule type" value="Genomic_DNA"/>
</dbReference>
<evidence type="ECO:0000313" key="9">
    <source>
        <dbReference type="EMBL" id="OGD64126.1"/>
    </source>
</evidence>
<dbReference type="PIRSF" id="PIRSF002161">
    <property type="entry name" value="Ribosomal_L5"/>
    <property type="match status" value="1"/>
</dbReference>
<dbReference type="Pfam" id="PF00281">
    <property type="entry name" value="Ribosomal_L5"/>
    <property type="match status" value="1"/>
</dbReference>
<dbReference type="InterPro" id="IPR031309">
    <property type="entry name" value="Ribosomal_uL5_C"/>
</dbReference>
<feature type="domain" description="Large ribosomal subunit protein uL5 C-terminal" evidence="8">
    <location>
        <begin position="85"/>
        <end position="177"/>
    </location>
</feature>
<dbReference type="InterPro" id="IPR022803">
    <property type="entry name" value="Ribosomal_uL5_dom_sf"/>
</dbReference>